<feature type="domain" description="N-acetyltransferase" evidence="3">
    <location>
        <begin position="6"/>
        <end position="169"/>
    </location>
</feature>
<dbReference type="GO" id="GO:0016747">
    <property type="term" value="F:acyltransferase activity, transferring groups other than amino-acyl groups"/>
    <property type="evidence" value="ECO:0007669"/>
    <property type="project" value="InterPro"/>
</dbReference>
<proteinExistence type="predicted"/>
<dbReference type="Proteomes" id="UP000197446">
    <property type="component" value="Unassembled WGS sequence"/>
</dbReference>
<dbReference type="OrthoDB" id="5355033at2"/>
<evidence type="ECO:0000313" key="5">
    <source>
        <dbReference type="Proteomes" id="UP000197446"/>
    </source>
</evidence>
<gene>
    <name evidence="4" type="ORF">CDO81_06835</name>
</gene>
<sequence>MSHPAAELRPARADDAPALARFAAQAFTDTYRGLDDDQDIADYCAEHFTPAVMAAVIADPACSTMLAWVGDALAGYAIVRDKPAPPCVTGRAVQLWRLYLDQAFIGQRLGARLMQAAQAEARRRGAQTLWLGVYDRNVRAVDFYRRFGFVQVGTSEFLFGGRIYADPIYAAAVPKLATA</sequence>
<accession>A0A254NDT1</accession>
<comment type="caution">
    <text evidence="4">The sequence shown here is derived from an EMBL/GenBank/DDBJ whole genome shotgun (WGS) entry which is preliminary data.</text>
</comment>
<dbReference type="EMBL" id="NISI01000001">
    <property type="protein sequence ID" value="OWR06131.1"/>
    <property type="molecule type" value="Genomic_DNA"/>
</dbReference>
<evidence type="ECO:0000313" key="4">
    <source>
        <dbReference type="EMBL" id="OWR06131.1"/>
    </source>
</evidence>
<dbReference type="InterPro" id="IPR000182">
    <property type="entry name" value="GNAT_dom"/>
</dbReference>
<dbReference type="InterPro" id="IPR016181">
    <property type="entry name" value="Acyl_CoA_acyltransferase"/>
</dbReference>
<dbReference type="InterPro" id="IPR050832">
    <property type="entry name" value="Bact_Acetyltransf"/>
</dbReference>
<dbReference type="Pfam" id="PF00583">
    <property type="entry name" value="Acetyltransf_1"/>
    <property type="match status" value="1"/>
</dbReference>
<dbReference type="AlphaFoldDB" id="A0A254NDT1"/>
<organism evidence="4 5">
    <name type="scientific">Roseateles puraquae</name>
    <dbReference type="NCBI Taxonomy" id="431059"/>
    <lineage>
        <taxon>Bacteria</taxon>
        <taxon>Pseudomonadati</taxon>
        <taxon>Pseudomonadota</taxon>
        <taxon>Betaproteobacteria</taxon>
        <taxon>Burkholderiales</taxon>
        <taxon>Sphaerotilaceae</taxon>
        <taxon>Roseateles</taxon>
    </lineage>
</organism>
<name>A0A254NDT1_9BURK</name>
<protein>
    <submittedName>
        <fullName evidence="4">GNAT family N-acetyltransferase</fullName>
    </submittedName>
</protein>
<evidence type="ECO:0000259" key="3">
    <source>
        <dbReference type="PROSITE" id="PS51186"/>
    </source>
</evidence>
<keyword evidence="2" id="KW-0012">Acyltransferase</keyword>
<dbReference type="RefSeq" id="WP_088482332.1">
    <property type="nucleotide sequence ID" value="NZ_NISI01000001.1"/>
</dbReference>
<reference evidence="4 5" key="1">
    <citation type="journal article" date="2007" name="Int. J. Syst. Evol. Microbiol.">
        <title>Description of Pelomonas aquatica sp. nov. and Pelomonas puraquae sp. nov., isolated from industrial and haemodialysis water.</title>
        <authorList>
            <person name="Gomila M."/>
            <person name="Bowien B."/>
            <person name="Falsen E."/>
            <person name="Moore E.R."/>
            <person name="Lalucat J."/>
        </authorList>
    </citation>
    <scope>NUCLEOTIDE SEQUENCE [LARGE SCALE GENOMIC DNA]</scope>
    <source>
        <strain evidence="4 5">CCUG 52769</strain>
    </source>
</reference>
<evidence type="ECO:0000256" key="1">
    <source>
        <dbReference type="ARBA" id="ARBA00022679"/>
    </source>
</evidence>
<dbReference type="CDD" id="cd04301">
    <property type="entry name" value="NAT_SF"/>
    <property type="match status" value="1"/>
</dbReference>
<dbReference type="SUPFAM" id="SSF55729">
    <property type="entry name" value="Acyl-CoA N-acyltransferases (Nat)"/>
    <property type="match status" value="1"/>
</dbReference>
<dbReference type="PANTHER" id="PTHR43877">
    <property type="entry name" value="AMINOALKYLPHOSPHONATE N-ACETYLTRANSFERASE-RELATED-RELATED"/>
    <property type="match status" value="1"/>
</dbReference>
<dbReference type="Gene3D" id="3.40.630.30">
    <property type="match status" value="1"/>
</dbReference>
<dbReference type="PROSITE" id="PS51186">
    <property type="entry name" value="GNAT"/>
    <property type="match status" value="1"/>
</dbReference>
<evidence type="ECO:0000256" key="2">
    <source>
        <dbReference type="ARBA" id="ARBA00023315"/>
    </source>
</evidence>
<keyword evidence="1 4" id="KW-0808">Transferase</keyword>
<keyword evidence="5" id="KW-1185">Reference proteome</keyword>